<dbReference type="AlphaFoldDB" id="E2SBK9"/>
<dbReference type="OrthoDB" id="9796191at2"/>
<keyword evidence="3" id="KW-1185">Reference proteome</keyword>
<organism evidence="2 3">
    <name type="scientific">Aeromicrobium marinum DSM 15272</name>
    <dbReference type="NCBI Taxonomy" id="585531"/>
    <lineage>
        <taxon>Bacteria</taxon>
        <taxon>Bacillati</taxon>
        <taxon>Actinomycetota</taxon>
        <taxon>Actinomycetes</taxon>
        <taxon>Propionibacteriales</taxon>
        <taxon>Nocardioidaceae</taxon>
        <taxon>Aeromicrobium</taxon>
    </lineage>
</organism>
<protein>
    <recommendedName>
        <fullName evidence="1">Transglycosylase SLT domain-containing protein</fullName>
    </recommendedName>
</protein>
<dbReference type="eggNOG" id="COG2951">
    <property type="taxonomic scope" value="Bacteria"/>
</dbReference>
<dbReference type="STRING" id="585531.HMPREF0063_11418"/>
<gene>
    <name evidence="2" type="ORF">HMPREF0063_11418</name>
</gene>
<dbReference type="InterPro" id="IPR031304">
    <property type="entry name" value="SLT_2"/>
</dbReference>
<dbReference type="GO" id="GO:0009253">
    <property type="term" value="P:peptidoglycan catabolic process"/>
    <property type="evidence" value="ECO:0007669"/>
    <property type="project" value="TreeGrafter"/>
</dbReference>
<dbReference type="GO" id="GO:0008933">
    <property type="term" value="F:peptidoglycan lytic transglycosylase activity"/>
    <property type="evidence" value="ECO:0007669"/>
    <property type="project" value="TreeGrafter"/>
</dbReference>
<dbReference type="PROSITE" id="PS51257">
    <property type="entry name" value="PROKAR_LIPOPROTEIN"/>
    <property type="match status" value="1"/>
</dbReference>
<dbReference type="Pfam" id="PF13406">
    <property type="entry name" value="SLT_2"/>
    <property type="match status" value="1"/>
</dbReference>
<comment type="caution">
    <text evidence="2">The sequence shown here is derived from an EMBL/GenBank/DDBJ whole genome shotgun (WGS) entry which is preliminary data.</text>
</comment>
<dbReference type="InterPro" id="IPR043426">
    <property type="entry name" value="MltB-like"/>
</dbReference>
<dbReference type="InterPro" id="IPR023346">
    <property type="entry name" value="Lysozyme-like_dom_sf"/>
</dbReference>
<dbReference type="PANTHER" id="PTHR30163:SF8">
    <property type="entry name" value="LYTIC MUREIN TRANSGLYCOSYLASE"/>
    <property type="match status" value="1"/>
</dbReference>
<reference evidence="2" key="1">
    <citation type="submission" date="2010-08" db="EMBL/GenBank/DDBJ databases">
        <authorList>
            <person name="Muzny D."/>
            <person name="Qin X."/>
            <person name="Buhay C."/>
            <person name="Dugan-Rocha S."/>
            <person name="Ding Y."/>
            <person name="Chen G."/>
            <person name="Hawes A."/>
            <person name="Holder M."/>
            <person name="Jhangiani S."/>
            <person name="Johnson A."/>
            <person name="Khan Z."/>
            <person name="Li Z."/>
            <person name="Liu W."/>
            <person name="Liu X."/>
            <person name="Perez L."/>
            <person name="Shen H."/>
            <person name="Wang Q."/>
            <person name="Watt J."/>
            <person name="Xi L."/>
            <person name="Xin Y."/>
            <person name="Zhou J."/>
            <person name="Deng J."/>
            <person name="Jiang H."/>
            <person name="Liu Y."/>
            <person name="Qu J."/>
            <person name="Song X.-Z."/>
            <person name="Zhang L."/>
            <person name="Villasana D."/>
            <person name="Johnson A."/>
            <person name="Liu J."/>
            <person name="Liyanage D."/>
            <person name="Lorensuhewa L."/>
            <person name="Robinson T."/>
            <person name="Song A."/>
            <person name="Song B.-B."/>
            <person name="Dinh H."/>
            <person name="Thornton R."/>
            <person name="Coyle M."/>
            <person name="Francisco L."/>
            <person name="Jackson L."/>
            <person name="Javaid M."/>
            <person name="Korchina V."/>
            <person name="Kovar C."/>
            <person name="Mata R."/>
            <person name="Mathew T."/>
            <person name="Ngo R."/>
            <person name="Nguyen L."/>
            <person name="Nguyen N."/>
            <person name="Okwuonu G."/>
            <person name="Ongeri F."/>
            <person name="Pham C."/>
            <person name="Simmons D."/>
            <person name="Wilczek-Boney K."/>
            <person name="Hale W."/>
            <person name="Jakkamsetti A."/>
            <person name="Pham P."/>
            <person name="Ruth R."/>
            <person name="San Lucas F."/>
            <person name="Warren J."/>
            <person name="Zhang J."/>
            <person name="Zhao Z."/>
            <person name="Zhou C."/>
            <person name="Zhu D."/>
            <person name="Lee S."/>
            <person name="Bess C."/>
            <person name="Blankenburg K."/>
            <person name="Forbes L."/>
            <person name="Fu Q."/>
            <person name="Gubbala S."/>
            <person name="Hirani K."/>
            <person name="Jayaseelan J.C."/>
            <person name="Lara F."/>
            <person name="Munidasa M."/>
            <person name="Palculict T."/>
            <person name="Patil S."/>
            <person name="Pu L.-L."/>
            <person name="Saada N."/>
            <person name="Tang L."/>
            <person name="Weissenberger G."/>
            <person name="Zhu Y."/>
            <person name="Hemphill L."/>
            <person name="Shang Y."/>
            <person name="Youmans B."/>
            <person name="Ayvaz T."/>
            <person name="Ross M."/>
            <person name="Santibanez J."/>
            <person name="Aqrawi P."/>
            <person name="Gross S."/>
            <person name="Joshi V."/>
            <person name="Fowler G."/>
            <person name="Nazareth L."/>
            <person name="Reid J."/>
            <person name="Worley K."/>
            <person name="Petrosino J."/>
            <person name="Highlander S."/>
            <person name="Gibbs R."/>
        </authorList>
    </citation>
    <scope>NUCLEOTIDE SEQUENCE [LARGE SCALE GENOMIC DNA]</scope>
    <source>
        <strain evidence="2">DSM 15272</strain>
    </source>
</reference>
<dbReference type="PANTHER" id="PTHR30163">
    <property type="entry name" value="MEMBRANE-BOUND LYTIC MUREIN TRANSGLYCOSYLASE B"/>
    <property type="match status" value="1"/>
</dbReference>
<dbReference type="Proteomes" id="UP000003111">
    <property type="component" value="Unassembled WGS sequence"/>
</dbReference>
<evidence type="ECO:0000313" key="2">
    <source>
        <dbReference type="EMBL" id="EFQ83755.1"/>
    </source>
</evidence>
<dbReference type="RefSeq" id="WP_007078439.1">
    <property type="nucleotide sequence ID" value="NZ_CM001024.1"/>
</dbReference>
<dbReference type="HOGENOM" id="CLU_034941_1_1_11"/>
<dbReference type="Gene3D" id="1.10.530.10">
    <property type="match status" value="1"/>
</dbReference>
<accession>E2SBK9</accession>
<proteinExistence type="predicted"/>
<dbReference type="EMBL" id="ACLF03000004">
    <property type="protein sequence ID" value="EFQ83755.1"/>
    <property type="molecule type" value="Genomic_DNA"/>
</dbReference>
<feature type="domain" description="Transglycosylase SLT" evidence="1">
    <location>
        <begin position="148"/>
        <end position="197"/>
    </location>
</feature>
<evidence type="ECO:0000313" key="3">
    <source>
        <dbReference type="Proteomes" id="UP000003111"/>
    </source>
</evidence>
<sequence>MRRLLVVPVAVLAVVAGCGTVTGGGPTERPRPDVDLPERAVAAPVLAGVVEAGWLGRTSGSTGIPPRVLQAYAAAESRLAEEDPACGIGWNVLAGIGQIESIHGAVNGSRIGADGVASPPIIGIALDGDGVAAIPDTDGGRLDGDTEWDRAVGPMQFIPTTWAEWGADGDGDGRRDPQDVDDAALAAARYLCDAGVVQEKIGFTDAVLTYNRSARYARDVSSTATAYARDTA</sequence>
<evidence type="ECO:0000259" key="1">
    <source>
        <dbReference type="Pfam" id="PF13406"/>
    </source>
</evidence>
<dbReference type="SUPFAM" id="SSF53955">
    <property type="entry name" value="Lysozyme-like"/>
    <property type="match status" value="1"/>
</dbReference>
<name>E2SBK9_9ACTN</name>